<sequence length="676" mass="73625">MLGARARAAEYHAFKAASARQASREAEEHKLPPKPAPISLSAFTKNPQLNRNKGPKAWKPLILEDTPEDDNDSVEEIEDAVSTPTRQKRVDRSNSINQESDLPLVPGNPQPTWLEANTTSSAIPTAPKAMLRLTSQSPSPLVNPTPQRVQPHAIIKQVQQGINPSVNSSPSNLSGISGFPYPGLTWWFDSHGMPVLGPAAMPTFHPGQYYGNLMVPDDISPSKQENKLASLSHEYTDASAGFVTPHHHITPGSGMIGNSVVTPATFVHYENELGSSIHSQTWTLASDLVARPAMPHVNSDSVINMDENTSDASSFPVPNVIRSFSYPNAVGEPPKQRSITEQPALGQQTVRPILVLPDDEPYDRKNQMQSFVAAQQALAKTGKTVLHNPDLHRVKSSESASPARPHSTTATPELASRAQTDGPRSIIIRNPPPGFDSQLSSRQTLAQITNKGSSPFDASTLREIFEVGNDDWFELRSVSKSQRVKMNRVMRMCARAQSPDAPQGFLQNSSSARKESLQNWMRIASRDNRAATGTRKVFEQAAKECHASRLSVGVGGDSALSDQTSDAGIESAAIRAVGDIIANLAESTESSGLGVDTDALVCKYKPAPEYAIERGRLLMGNIGGTSFFEENTGGFYSAPSRIARDPRFRPAGKEAVKAKLEEEWKLRHDMYGRRRM</sequence>
<dbReference type="AlphaFoldDB" id="A0A0D2IIX4"/>
<name>A0A0D2IIX4_CLAB1</name>
<dbReference type="EMBL" id="KN846982">
    <property type="protein sequence ID" value="KIW96729.1"/>
    <property type="molecule type" value="Genomic_DNA"/>
</dbReference>
<keyword evidence="3" id="KW-1185">Reference proteome</keyword>
<dbReference type="Proteomes" id="UP000053789">
    <property type="component" value="Unassembled WGS sequence"/>
</dbReference>
<evidence type="ECO:0000313" key="3">
    <source>
        <dbReference type="Proteomes" id="UP000053789"/>
    </source>
</evidence>
<feature type="region of interest" description="Disordered" evidence="1">
    <location>
        <begin position="15"/>
        <end position="106"/>
    </location>
</feature>
<evidence type="ECO:0000313" key="2">
    <source>
        <dbReference type="EMBL" id="KIW96729.1"/>
    </source>
</evidence>
<dbReference type="GeneID" id="27695048"/>
<feature type="compositionally biased region" description="Polar residues" evidence="1">
    <location>
        <begin position="41"/>
        <end position="51"/>
    </location>
</feature>
<feature type="compositionally biased region" description="Acidic residues" evidence="1">
    <location>
        <begin position="65"/>
        <end position="79"/>
    </location>
</feature>
<feature type="region of interest" description="Disordered" evidence="1">
    <location>
        <begin position="393"/>
        <end position="442"/>
    </location>
</feature>
<reference evidence="2" key="1">
    <citation type="submission" date="2015-01" db="EMBL/GenBank/DDBJ databases">
        <title>The Genome Sequence of Cladophialophora bantiana CBS 173.52.</title>
        <authorList>
            <consortium name="The Broad Institute Genomics Platform"/>
            <person name="Cuomo C."/>
            <person name="de Hoog S."/>
            <person name="Gorbushina A."/>
            <person name="Stielow B."/>
            <person name="Teixiera M."/>
            <person name="Abouelleil A."/>
            <person name="Chapman S.B."/>
            <person name="Priest M."/>
            <person name="Young S.K."/>
            <person name="Wortman J."/>
            <person name="Nusbaum C."/>
            <person name="Birren B."/>
        </authorList>
    </citation>
    <scope>NUCLEOTIDE SEQUENCE [LARGE SCALE GENOMIC DNA]</scope>
    <source>
        <strain evidence="2">CBS 173.52</strain>
    </source>
</reference>
<dbReference type="HOGENOM" id="CLU_399549_0_0_1"/>
<dbReference type="VEuPathDB" id="FungiDB:Z519_02120"/>
<protein>
    <submittedName>
        <fullName evidence="2">Uncharacterized protein</fullName>
    </submittedName>
</protein>
<dbReference type="RefSeq" id="XP_016623398.1">
    <property type="nucleotide sequence ID" value="XM_016759877.1"/>
</dbReference>
<feature type="compositionally biased region" description="Basic and acidic residues" evidence="1">
    <location>
        <begin position="22"/>
        <end position="31"/>
    </location>
</feature>
<proteinExistence type="predicted"/>
<gene>
    <name evidence="2" type="ORF">Z519_02120</name>
</gene>
<accession>A0A0D2IIX4</accession>
<organism evidence="2 3">
    <name type="scientific">Cladophialophora bantiana (strain ATCC 10958 / CBS 173.52 / CDC B-1940 / NIH 8579)</name>
    <name type="common">Xylohypha bantiana</name>
    <dbReference type="NCBI Taxonomy" id="1442370"/>
    <lineage>
        <taxon>Eukaryota</taxon>
        <taxon>Fungi</taxon>
        <taxon>Dikarya</taxon>
        <taxon>Ascomycota</taxon>
        <taxon>Pezizomycotina</taxon>
        <taxon>Eurotiomycetes</taxon>
        <taxon>Chaetothyriomycetidae</taxon>
        <taxon>Chaetothyriales</taxon>
        <taxon>Herpotrichiellaceae</taxon>
        <taxon>Cladophialophora</taxon>
    </lineage>
</organism>
<evidence type="ECO:0000256" key="1">
    <source>
        <dbReference type="SAM" id="MobiDB-lite"/>
    </source>
</evidence>
<dbReference type="OrthoDB" id="10251048at2759"/>